<dbReference type="GO" id="GO:0004794">
    <property type="term" value="F:threonine deaminase activity"/>
    <property type="evidence" value="ECO:0007669"/>
    <property type="project" value="TreeGrafter"/>
</dbReference>
<gene>
    <name evidence="6" type="ORF">rosag_36050</name>
</gene>
<dbReference type="PANTHER" id="PTHR48078">
    <property type="entry name" value="THREONINE DEHYDRATASE, MITOCHONDRIAL-RELATED"/>
    <property type="match status" value="1"/>
</dbReference>
<comment type="caution">
    <text evidence="6">The sequence shown here is derived from an EMBL/GenBank/DDBJ whole genome shotgun (WGS) entry which is preliminary data.</text>
</comment>
<comment type="cofactor">
    <cofactor evidence="1">
        <name>pyridoxal 5'-phosphate</name>
        <dbReference type="ChEBI" id="CHEBI:597326"/>
    </cofactor>
</comment>
<evidence type="ECO:0000256" key="1">
    <source>
        <dbReference type="ARBA" id="ARBA00001933"/>
    </source>
</evidence>
<dbReference type="GO" id="GO:0009097">
    <property type="term" value="P:isoleucine biosynthetic process"/>
    <property type="evidence" value="ECO:0007669"/>
    <property type="project" value="TreeGrafter"/>
</dbReference>
<feature type="domain" description="Tryptophan synthase beta chain-like PALP" evidence="5">
    <location>
        <begin position="26"/>
        <end position="312"/>
    </location>
</feature>
<dbReference type="InterPro" id="IPR050147">
    <property type="entry name" value="Ser/Thr_Dehydratase"/>
</dbReference>
<dbReference type="PROSITE" id="PS00165">
    <property type="entry name" value="DEHYDRATASE_SER_THR"/>
    <property type="match status" value="1"/>
</dbReference>
<keyword evidence="4" id="KW-0456">Lyase</keyword>
<evidence type="ECO:0000259" key="5">
    <source>
        <dbReference type="Pfam" id="PF00291"/>
    </source>
</evidence>
<dbReference type="PANTHER" id="PTHR48078:SF6">
    <property type="entry name" value="L-THREONINE DEHYDRATASE CATABOLIC TDCB"/>
    <property type="match status" value="1"/>
</dbReference>
<name>A0AA37QB69_9BACT</name>
<keyword evidence="3" id="KW-0663">Pyridoxal phosphate</keyword>
<evidence type="ECO:0000313" key="7">
    <source>
        <dbReference type="Proteomes" id="UP001161325"/>
    </source>
</evidence>
<dbReference type="CDD" id="cd01562">
    <property type="entry name" value="Thr-dehyd"/>
    <property type="match status" value="1"/>
</dbReference>
<protein>
    <submittedName>
        <fullName evidence="6">Serine/threonine dehydratase</fullName>
    </submittedName>
</protein>
<dbReference type="RefSeq" id="WP_284351538.1">
    <property type="nucleotide sequence ID" value="NZ_BRXS01000005.1"/>
</dbReference>
<evidence type="ECO:0000256" key="4">
    <source>
        <dbReference type="ARBA" id="ARBA00023239"/>
    </source>
</evidence>
<dbReference type="GO" id="GO:0006567">
    <property type="term" value="P:L-threonine catabolic process"/>
    <property type="evidence" value="ECO:0007669"/>
    <property type="project" value="TreeGrafter"/>
</dbReference>
<dbReference type="GO" id="GO:0006565">
    <property type="term" value="P:L-serine catabolic process"/>
    <property type="evidence" value="ECO:0007669"/>
    <property type="project" value="TreeGrafter"/>
</dbReference>
<comment type="similarity">
    <text evidence="2">Belongs to the serine/threonine dehydratase family.</text>
</comment>
<keyword evidence="7" id="KW-1185">Reference proteome</keyword>
<dbReference type="Pfam" id="PF00291">
    <property type="entry name" value="PALP"/>
    <property type="match status" value="1"/>
</dbReference>
<dbReference type="EMBL" id="BRXS01000005">
    <property type="protein sequence ID" value="GLC27092.1"/>
    <property type="molecule type" value="Genomic_DNA"/>
</dbReference>
<dbReference type="SUPFAM" id="SSF53686">
    <property type="entry name" value="Tryptophan synthase beta subunit-like PLP-dependent enzymes"/>
    <property type="match status" value="1"/>
</dbReference>
<dbReference type="InterPro" id="IPR036052">
    <property type="entry name" value="TrpB-like_PALP_sf"/>
</dbReference>
<dbReference type="FunFam" id="3.40.50.1100:FF:000005">
    <property type="entry name" value="Threonine dehydratase catabolic"/>
    <property type="match status" value="1"/>
</dbReference>
<reference evidence="6" key="1">
    <citation type="submission" date="2022-08" db="EMBL/GenBank/DDBJ databases">
        <title>Draft genome sequencing of Roseisolibacter agri AW1220.</title>
        <authorList>
            <person name="Tobiishi Y."/>
            <person name="Tonouchi A."/>
        </authorList>
    </citation>
    <scope>NUCLEOTIDE SEQUENCE</scope>
    <source>
        <strain evidence="6">AW1220</strain>
    </source>
</reference>
<sequence>MTTTATPLVTLDALRAAAAALRGVAVRTPLLPADDVVPPTAGGRVWVKPEMLQRGGAFKLRGAYTFLAELPPAARARGVVAPSSGNHAQAVALAARLFGVPATVVMPTTVTPAKRAGAERLGARIELAGTTTADRMGRAMELVRESGAVLVPPYDHPTIIAGQGTAGLELVEDLPTVKLVLVPVGGGGLSAGVATAVKLLSPGTRVVGVEPAGAPKLTRARAEGRPVHLGQTKGLADGLLAVEVGTAPFAHHQAYVDDVVVVDDAALPPAMRALLDRMKLVAEPSGAITLAALREGLVAPAADGDTVCVLSGGNIEWPGLCSVLGAPDGSGAPAASGR</sequence>
<accession>A0AA37QB69</accession>
<evidence type="ECO:0000313" key="6">
    <source>
        <dbReference type="EMBL" id="GLC27092.1"/>
    </source>
</evidence>
<dbReference type="InterPro" id="IPR000634">
    <property type="entry name" value="Ser/Thr_deHydtase_PyrdxlP-BS"/>
</dbReference>
<evidence type="ECO:0000256" key="3">
    <source>
        <dbReference type="ARBA" id="ARBA00022898"/>
    </source>
</evidence>
<organism evidence="6 7">
    <name type="scientific">Roseisolibacter agri</name>
    <dbReference type="NCBI Taxonomy" id="2014610"/>
    <lineage>
        <taxon>Bacteria</taxon>
        <taxon>Pseudomonadati</taxon>
        <taxon>Gemmatimonadota</taxon>
        <taxon>Gemmatimonadia</taxon>
        <taxon>Gemmatimonadales</taxon>
        <taxon>Gemmatimonadaceae</taxon>
        <taxon>Roseisolibacter</taxon>
    </lineage>
</organism>
<proteinExistence type="inferred from homology"/>
<dbReference type="Proteomes" id="UP001161325">
    <property type="component" value="Unassembled WGS sequence"/>
</dbReference>
<dbReference type="InterPro" id="IPR001926">
    <property type="entry name" value="TrpB-like_PALP"/>
</dbReference>
<evidence type="ECO:0000256" key="2">
    <source>
        <dbReference type="ARBA" id="ARBA00010869"/>
    </source>
</evidence>
<dbReference type="Gene3D" id="3.40.50.1100">
    <property type="match status" value="2"/>
</dbReference>
<dbReference type="GO" id="GO:0030170">
    <property type="term" value="F:pyridoxal phosphate binding"/>
    <property type="evidence" value="ECO:0007669"/>
    <property type="project" value="InterPro"/>
</dbReference>
<dbReference type="GO" id="GO:0003941">
    <property type="term" value="F:L-serine ammonia-lyase activity"/>
    <property type="evidence" value="ECO:0007669"/>
    <property type="project" value="TreeGrafter"/>
</dbReference>
<dbReference type="AlphaFoldDB" id="A0AA37QB69"/>